<dbReference type="Gene3D" id="1.20.1250.20">
    <property type="entry name" value="MFS general substrate transporter like domains"/>
    <property type="match status" value="2"/>
</dbReference>
<feature type="transmembrane region" description="Helical" evidence="2">
    <location>
        <begin position="239"/>
        <end position="261"/>
    </location>
</feature>
<feature type="transmembrane region" description="Helical" evidence="2">
    <location>
        <begin position="87"/>
        <end position="109"/>
    </location>
</feature>
<feature type="transmembrane region" description="Helical" evidence="2">
    <location>
        <begin position="184"/>
        <end position="209"/>
    </location>
</feature>
<dbReference type="AlphaFoldDB" id="A0A1I5XJ19"/>
<dbReference type="GO" id="GO:0022857">
    <property type="term" value="F:transmembrane transporter activity"/>
    <property type="evidence" value="ECO:0007669"/>
    <property type="project" value="InterPro"/>
</dbReference>
<name>A0A1I5XJ19_9FIRM</name>
<sequence length="461" mass="51712">MKGRFLLFKELDITQELREDLNRIAWGVSLGIVFFVCLNGAPFAGFVRALGVSELMYGILMSLPVVSGVFQVLAAYVLESTGARKKLFLIGGMFQRLSIIPVVILPLIIPEELKGLTISLIVFFLLVSAVGGAFNGVTFISWMAALVPLKIRGRFFSQRQMMFTFTGMVGGVLASWALDRIGGFVGFAVVFSVVTVFAIMDILCFIRVYDPPMVRPQHKLPIKKMWSAVLQHSNFRRYLIFWAVWVFGINIAGPFFSAYMIDYLKMSYLEITIYTQVVSNILTMLVIRKWGMLVDMFGNKPVLRVCGTGVAALPFLWLLATPENYMIIPFIHVFTGIFWSGIDLTSNNLVMSLSPDENRSFYIASFSMVTSVVGSIVAYALGGLFMEATAELARDLNIVIFGRPLTNYHMLFILSSIIRFIAITFLVSPIHEEESVEPKEMIRRSIHMVSEKRGKVQKVQG</sequence>
<keyword evidence="2" id="KW-0472">Membrane</keyword>
<feature type="transmembrane region" description="Helical" evidence="2">
    <location>
        <begin position="326"/>
        <end position="349"/>
    </location>
</feature>
<evidence type="ECO:0000256" key="1">
    <source>
        <dbReference type="ARBA" id="ARBA00004651"/>
    </source>
</evidence>
<organism evidence="3 4">
    <name type="scientific">Caldicoprobacter faecalis</name>
    <dbReference type="NCBI Taxonomy" id="937334"/>
    <lineage>
        <taxon>Bacteria</taxon>
        <taxon>Bacillati</taxon>
        <taxon>Bacillota</taxon>
        <taxon>Clostridia</taxon>
        <taxon>Caldicoprobacterales</taxon>
        <taxon>Caldicoprobacteraceae</taxon>
        <taxon>Caldicoprobacter</taxon>
    </lineage>
</organism>
<feature type="transmembrane region" description="Helical" evidence="2">
    <location>
        <begin position="121"/>
        <end position="149"/>
    </location>
</feature>
<feature type="transmembrane region" description="Helical" evidence="2">
    <location>
        <begin position="361"/>
        <end position="386"/>
    </location>
</feature>
<feature type="transmembrane region" description="Helical" evidence="2">
    <location>
        <begin position="21"/>
        <end position="43"/>
    </location>
</feature>
<dbReference type="PANTHER" id="PTHR23526:SF2">
    <property type="entry name" value="MAJOR FACILITATOR SUPERFAMILY (MFS) PROFILE DOMAIN-CONTAINING PROTEIN"/>
    <property type="match status" value="1"/>
</dbReference>
<feature type="transmembrane region" description="Helical" evidence="2">
    <location>
        <begin position="406"/>
        <end position="427"/>
    </location>
</feature>
<proteinExistence type="predicted"/>
<dbReference type="SUPFAM" id="SSF103473">
    <property type="entry name" value="MFS general substrate transporter"/>
    <property type="match status" value="1"/>
</dbReference>
<evidence type="ECO:0000313" key="3">
    <source>
        <dbReference type="EMBL" id="SFQ31962.1"/>
    </source>
</evidence>
<dbReference type="RefSeq" id="WP_092282612.1">
    <property type="nucleotide sequence ID" value="NZ_FOXR01000027.1"/>
</dbReference>
<dbReference type="InterPro" id="IPR052528">
    <property type="entry name" value="Sugar_transport-like"/>
</dbReference>
<dbReference type="OrthoDB" id="1714505at2"/>
<evidence type="ECO:0000313" key="4">
    <source>
        <dbReference type="Proteomes" id="UP000198577"/>
    </source>
</evidence>
<dbReference type="EMBL" id="FOXR01000027">
    <property type="protein sequence ID" value="SFQ31962.1"/>
    <property type="molecule type" value="Genomic_DNA"/>
</dbReference>
<feature type="transmembrane region" description="Helical" evidence="2">
    <location>
        <begin position="161"/>
        <end position="178"/>
    </location>
</feature>
<keyword evidence="2" id="KW-0812">Transmembrane</keyword>
<evidence type="ECO:0000256" key="2">
    <source>
        <dbReference type="SAM" id="Phobius"/>
    </source>
</evidence>
<protein>
    <submittedName>
        <fullName evidence="3">MFS-type transporter involved in bile tolerance, Atg22 family</fullName>
    </submittedName>
</protein>
<comment type="subcellular location">
    <subcellularLocation>
        <location evidence="1">Cell membrane</location>
        <topology evidence="1">Multi-pass membrane protein</topology>
    </subcellularLocation>
</comment>
<feature type="transmembrane region" description="Helical" evidence="2">
    <location>
        <begin position="302"/>
        <end position="320"/>
    </location>
</feature>
<feature type="transmembrane region" description="Helical" evidence="2">
    <location>
        <begin position="273"/>
        <end position="290"/>
    </location>
</feature>
<dbReference type="InterPro" id="IPR036259">
    <property type="entry name" value="MFS_trans_sf"/>
</dbReference>
<gene>
    <name evidence="3" type="ORF">SAMN05444406_12712</name>
</gene>
<dbReference type="STRING" id="937334.SAMN05444406_12712"/>
<keyword evidence="4" id="KW-1185">Reference proteome</keyword>
<dbReference type="GO" id="GO:0005886">
    <property type="term" value="C:plasma membrane"/>
    <property type="evidence" value="ECO:0007669"/>
    <property type="project" value="UniProtKB-SubCell"/>
</dbReference>
<keyword evidence="2" id="KW-1133">Transmembrane helix</keyword>
<dbReference type="PANTHER" id="PTHR23526">
    <property type="entry name" value="INTEGRAL MEMBRANE TRANSPORT PROTEIN-RELATED"/>
    <property type="match status" value="1"/>
</dbReference>
<dbReference type="Proteomes" id="UP000198577">
    <property type="component" value="Unassembled WGS sequence"/>
</dbReference>
<dbReference type="InterPro" id="IPR011701">
    <property type="entry name" value="MFS"/>
</dbReference>
<accession>A0A1I5XJ19</accession>
<feature type="transmembrane region" description="Helical" evidence="2">
    <location>
        <begin position="55"/>
        <end position="78"/>
    </location>
</feature>
<dbReference type="Pfam" id="PF07690">
    <property type="entry name" value="MFS_1"/>
    <property type="match status" value="1"/>
</dbReference>
<reference evidence="3 4" key="1">
    <citation type="submission" date="2016-10" db="EMBL/GenBank/DDBJ databases">
        <authorList>
            <person name="de Groot N.N."/>
        </authorList>
    </citation>
    <scope>NUCLEOTIDE SEQUENCE [LARGE SCALE GENOMIC DNA]</scope>
    <source>
        <strain evidence="3 4">DSM 20678</strain>
    </source>
</reference>